<dbReference type="InterPro" id="IPR032594">
    <property type="entry name" value="DUF4906"/>
</dbReference>
<dbReference type="PROSITE" id="PS51257">
    <property type="entry name" value="PROKAR_LIPOPROTEIN"/>
    <property type="match status" value="1"/>
</dbReference>
<name>A0ABV1GX71_9BACT</name>
<comment type="caution">
    <text evidence="2">The sequence shown here is derived from an EMBL/GenBank/DDBJ whole genome shotgun (WGS) entry which is preliminary data.</text>
</comment>
<dbReference type="InterPro" id="IPR013783">
    <property type="entry name" value="Ig-like_fold"/>
</dbReference>
<dbReference type="Gene3D" id="2.60.40.2410">
    <property type="entry name" value="Uncharacterised protein PF12988, DUF3872"/>
    <property type="match status" value="1"/>
</dbReference>
<keyword evidence="3" id="KW-1185">Reference proteome</keyword>
<dbReference type="Proteomes" id="UP001460202">
    <property type="component" value="Unassembled WGS sequence"/>
</dbReference>
<evidence type="ECO:0000313" key="2">
    <source>
        <dbReference type="EMBL" id="MEQ2545012.1"/>
    </source>
</evidence>
<dbReference type="InterPro" id="IPR038707">
    <property type="entry name" value="TraQ_sf"/>
</dbReference>
<sequence length="711" mass="76762">MKRFLYILLLPLSILCSCIYEDEADCCRPTKVRVEMAVRPDPLMTVTRSADEYAIRDLNFYLYNDNGESVLHRYQTSATLRFECLPGGYRMRVVANQGCDLGENPAWEDFIVAHADEYDVLPMSYESDVTISPSPGGILTLPTVEVRRCVAKVSYNISVEPADIELRSVQLLSVPRSVSVFDVAARPSDDPDDYTDCPESGISGQQISGNCYLLPNMQGTVPSITDQRQKNPDNAPANASYLLIRAVRGEKVLAYYVYLGGNNTSDFNVRANCHYRLNISILGDNEVDTRISSYAVNVHDTYEENAIGGYCIYNPSQMLAVEIDGSPAPLTLRGHIGVTQGDAGSFCLNGSPIGDGCELTLTEQPGPNVFSVNYKPEIYTAANSQVAYTVTVGDDAGFAQSFDIGHRFANRLDVYIHPATAENGNGTAAVAGALYDAETSSLTHDRVVLCHEKGCMLTAVPDAGYRFEGWYASSDYRTLLSTSASYAYVPTSPEAAIFPKFRTDAQPLEAELTPPSALVVGVSAQCNLTLSGTDSPDPMTALLTCSDPQIMFTFPNGERITSGSAVSLLSGTHGISFTPRAAGSLTVTLRVTDGFGQSVERSFTQEVRYPKSTALLRTQAASSINSESPLTLRISSSEYTGNYTVSYAISGQDCLIGYNGSGLLPGNTVTLGAGSHTFTATGYTSGRTEIVFTVTDNYGQSTTARGSITWK</sequence>
<proteinExistence type="predicted"/>
<gene>
    <name evidence="2" type="ORF">WMO46_08655</name>
</gene>
<dbReference type="Pfam" id="PF16249">
    <property type="entry name" value="DUF4906"/>
    <property type="match status" value="1"/>
</dbReference>
<feature type="domain" description="DUF4906" evidence="1">
    <location>
        <begin position="208"/>
        <end position="279"/>
    </location>
</feature>
<evidence type="ECO:0000313" key="3">
    <source>
        <dbReference type="Proteomes" id="UP001460202"/>
    </source>
</evidence>
<protein>
    <submittedName>
        <fullName evidence="2">DUF4906 domain-containing protein</fullName>
    </submittedName>
</protein>
<organism evidence="2 3">
    <name type="scientific">Alistipes intestinihominis</name>
    <dbReference type="NCBI Taxonomy" id="3133172"/>
    <lineage>
        <taxon>Bacteria</taxon>
        <taxon>Pseudomonadati</taxon>
        <taxon>Bacteroidota</taxon>
        <taxon>Bacteroidia</taxon>
        <taxon>Bacteroidales</taxon>
        <taxon>Rikenellaceae</taxon>
        <taxon>Alistipes</taxon>
    </lineage>
</organism>
<reference evidence="2 3" key="1">
    <citation type="submission" date="2024-03" db="EMBL/GenBank/DDBJ databases">
        <title>Human intestinal bacterial collection.</title>
        <authorList>
            <person name="Pauvert C."/>
            <person name="Hitch T.C.A."/>
            <person name="Clavel T."/>
        </authorList>
    </citation>
    <scope>NUCLEOTIDE SEQUENCE [LARGE SCALE GENOMIC DNA]</scope>
    <source>
        <strain evidence="2 3">CLA-KB-H122</strain>
    </source>
</reference>
<dbReference type="RefSeq" id="WP_349094208.1">
    <property type="nucleotide sequence ID" value="NZ_JBBMFL010000008.1"/>
</dbReference>
<accession>A0ABV1GX71</accession>
<dbReference type="Gene3D" id="2.60.40.10">
    <property type="entry name" value="Immunoglobulins"/>
    <property type="match status" value="1"/>
</dbReference>
<evidence type="ECO:0000259" key="1">
    <source>
        <dbReference type="Pfam" id="PF16249"/>
    </source>
</evidence>
<dbReference type="EMBL" id="JBBMFL010000008">
    <property type="protein sequence ID" value="MEQ2545012.1"/>
    <property type="molecule type" value="Genomic_DNA"/>
</dbReference>